<dbReference type="GO" id="GO:0016787">
    <property type="term" value="F:hydrolase activity"/>
    <property type="evidence" value="ECO:0007669"/>
    <property type="project" value="InterPro"/>
</dbReference>
<dbReference type="Proteomes" id="UP000655225">
    <property type="component" value="Unassembled WGS sequence"/>
</dbReference>
<dbReference type="EMBL" id="JABCRI010000003">
    <property type="protein sequence ID" value="KAF8408634.1"/>
    <property type="molecule type" value="Genomic_DNA"/>
</dbReference>
<dbReference type="PANTHER" id="PTHR42896:SF3">
    <property type="entry name" value="PROTEIN, PUTATIVE, EXPRESSED-RELATED"/>
    <property type="match status" value="1"/>
</dbReference>
<dbReference type="InterPro" id="IPR044999">
    <property type="entry name" value="CbbY-like"/>
</dbReference>
<protein>
    <submittedName>
        <fullName evidence="1">Uncharacterized protein</fullName>
    </submittedName>
</protein>
<reference evidence="1 2" key="1">
    <citation type="submission" date="2020-04" db="EMBL/GenBank/DDBJ databases">
        <title>Plant Genome Project.</title>
        <authorList>
            <person name="Zhang R.-G."/>
        </authorList>
    </citation>
    <scope>NUCLEOTIDE SEQUENCE [LARGE SCALE GENOMIC DNA]</scope>
    <source>
        <strain evidence="1">YNK0</strain>
        <tissue evidence="1">Leaf</tissue>
    </source>
</reference>
<dbReference type="AlphaFoldDB" id="A0A835DQ55"/>
<name>A0A835DQ55_TETSI</name>
<keyword evidence="2" id="KW-1185">Reference proteome</keyword>
<dbReference type="InterPro" id="IPR023214">
    <property type="entry name" value="HAD_sf"/>
</dbReference>
<organism evidence="1 2">
    <name type="scientific">Tetracentron sinense</name>
    <name type="common">Spur-leaf</name>
    <dbReference type="NCBI Taxonomy" id="13715"/>
    <lineage>
        <taxon>Eukaryota</taxon>
        <taxon>Viridiplantae</taxon>
        <taxon>Streptophyta</taxon>
        <taxon>Embryophyta</taxon>
        <taxon>Tracheophyta</taxon>
        <taxon>Spermatophyta</taxon>
        <taxon>Magnoliopsida</taxon>
        <taxon>Trochodendrales</taxon>
        <taxon>Trochodendraceae</taxon>
        <taxon>Tetracentron</taxon>
    </lineage>
</organism>
<evidence type="ECO:0000313" key="2">
    <source>
        <dbReference type="Proteomes" id="UP000655225"/>
    </source>
</evidence>
<comment type="caution">
    <text evidence="1">The sequence shown here is derived from an EMBL/GenBank/DDBJ whole genome shotgun (WGS) entry which is preliminary data.</text>
</comment>
<accession>A0A835DQ55</accession>
<dbReference type="PANTHER" id="PTHR42896">
    <property type="entry name" value="XYLULOSE-1,5-BISPHOSPHATE (XUBP) PHOSPHATASE"/>
    <property type="match status" value="1"/>
</dbReference>
<dbReference type="OrthoDB" id="545219at2759"/>
<dbReference type="Gene3D" id="3.40.50.1000">
    <property type="entry name" value="HAD superfamily/HAD-like"/>
    <property type="match status" value="1"/>
</dbReference>
<sequence>MTRDGSYCVTVVAQSDFQEACSSLDSKIFSSISELPQIVKGMIRIDKSSLLNIRRKIPYELECLKQSFSTSKSHLIFSHNLSLTPHSPPLAQEEQVFLQRLKCLGPDFWRTLFIEMVHMRVTNEAHKGTKLMAFHAQYIDHYKSVLASCLNLEHPIVLESIFSSMFLKVRFLLLKFDFDGQSYYIENNGDSLNWAFCSALLLHFCSCYFHTVKLLICIFICSFIDDALNEGIPVAILTAYSKIGDKMARFVICKLDHKRISKMKIVGKEEVEQSFYGQLVLGKGVSYGLDEQLAKEARKAASAEKQRIAEEVASMLKLSVEIDTSTTESFQEIVAALRAGAEYAGAVVHNCVLIAGSQSGVVGAERIGMPCVVLRSSLTSRAEFPSASAVMDGFGGADLTVSKLRQKRWL</sequence>
<gene>
    <name evidence="1" type="ORF">HHK36_004697</name>
</gene>
<evidence type="ECO:0000313" key="1">
    <source>
        <dbReference type="EMBL" id="KAF8408634.1"/>
    </source>
</evidence>
<proteinExistence type="predicted"/>